<feature type="active site" description="Nucleophile" evidence="9">
    <location>
        <position position="110"/>
    </location>
</feature>
<dbReference type="PANTHER" id="PTHR11933">
    <property type="entry name" value="TRNA 5-METHYLAMINOMETHYL-2-THIOURIDYLATE -METHYLTRANSFERASE"/>
    <property type="match status" value="1"/>
</dbReference>
<evidence type="ECO:0000256" key="6">
    <source>
        <dbReference type="ARBA" id="ARBA00022884"/>
    </source>
</evidence>
<evidence type="ECO:0000256" key="2">
    <source>
        <dbReference type="ARBA" id="ARBA00022679"/>
    </source>
</evidence>
<dbReference type="CDD" id="cd01998">
    <property type="entry name" value="MnmA_TRMU-like"/>
    <property type="match status" value="1"/>
</dbReference>
<feature type="domain" description="tRNA-specific 2-thiouridylase MnmA-like central" evidence="11">
    <location>
        <begin position="226"/>
        <end position="279"/>
    </location>
</feature>
<evidence type="ECO:0000256" key="3">
    <source>
        <dbReference type="ARBA" id="ARBA00022694"/>
    </source>
</evidence>
<dbReference type="FunFam" id="2.30.30.280:FF:000001">
    <property type="entry name" value="tRNA-specific 2-thiouridylase MnmA"/>
    <property type="match status" value="1"/>
</dbReference>
<dbReference type="InterPro" id="IPR014729">
    <property type="entry name" value="Rossmann-like_a/b/a_fold"/>
</dbReference>
<accession>A0A2P1P7C5</accession>
<keyword evidence="3 9" id="KW-0819">tRNA processing</keyword>
<dbReference type="FunFam" id="3.40.50.620:FF:000115">
    <property type="entry name" value="tRNA-specific 2-thiouridylase MnmA"/>
    <property type="match status" value="1"/>
</dbReference>
<feature type="site" description="Interaction with tRNA" evidence="9">
    <location>
        <position position="135"/>
    </location>
</feature>
<name>A0A2P1P7C5_9RICK</name>
<dbReference type="Pfam" id="PF20258">
    <property type="entry name" value="tRNA_Me_trans_C"/>
    <property type="match status" value="1"/>
</dbReference>
<keyword evidence="4 9" id="KW-0547">Nucleotide-binding</keyword>
<dbReference type="SUPFAM" id="SSF52402">
    <property type="entry name" value="Adenine nucleotide alpha hydrolases-like"/>
    <property type="match status" value="1"/>
</dbReference>
<feature type="site" description="Interaction with tRNA" evidence="9">
    <location>
        <position position="346"/>
    </location>
</feature>
<keyword evidence="6 9" id="KW-0694">RNA-binding</keyword>
<dbReference type="InterPro" id="IPR046885">
    <property type="entry name" value="MnmA-like_C"/>
</dbReference>
<dbReference type="GO" id="GO:0005737">
    <property type="term" value="C:cytoplasm"/>
    <property type="evidence" value="ECO:0007669"/>
    <property type="project" value="UniProtKB-SubCell"/>
</dbReference>
<dbReference type="Proteomes" id="UP000241762">
    <property type="component" value="Chromosome"/>
</dbReference>
<feature type="region of interest" description="Interaction with tRNA" evidence="9">
    <location>
        <begin position="156"/>
        <end position="158"/>
    </location>
</feature>
<feature type="active site" description="Cysteine persulfide intermediate" evidence="9">
    <location>
        <position position="206"/>
    </location>
</feature>
<dbReference type="HAMAP" id="MF_00144">
    <property type="entry name" value="tRNA_thiouridyl_MnmA"/>
    <property type="match status" value="1"/>
</dbReference>
<dbReference type="Pfam" id="PF20259">
    <property type="entry name" value="tRNA_Me_trans_M"/>
    <property type="match status" value="1"/>
</dbReference>
<proteinExistence type="inferred from homology"/>
<protein>
    <recommendedName>
        <fullName evidence="9">tRNA-specific 2-thiouridylase MnmA</fullName>
        <ecNumber evidence="9">2.8.1.13</ecNumber>
    </recommendedName>
</protein>
<organism evidence="12 13">
    <name type="scientific">Candidatus Phycorickettsia trachydisci</name>
    <dbReference type="NCBI Taxonomy" id="2115978"/>
    <lineage>
        <taxon>Bacteria</taxon>
        <taxon>Pseudomonadati</taxon>
        <taxon>Pseudomonadota</taxon>
        <taxon>Alphaproteobacteria</taxon>
        <taxon>Rickettsiales</taxon>
        <taxon>Rickettsiaceae</taxon>
        <taxon>Candidatus Phycorickettsia</taxon>
    </lineage>
</organism>
<dbReference type="OrthoDB" id="9800696at2"/>
<evidence type="ECO:0000256" key="4">
    <source>
        <dbReference type="ARBA" id="ARBA00022741"/>
    </source>
</evidence>
<dbReference type="PANTHER" id="PTHR11933:SF5">
    <property type="entry name" value="MITOCHONDRIAL TRNA-SPECIFIC 2-THIOURIDYLASE 1"/>
    <property type="match status" value="1"/>
</dbReference>
<comment type="function">
    <text evidence="9">Catalyzes the 2-thiolation of uridine at the wobble position (U34) of tRNA, leading to the formation of s(2)U34.</text>
</comment>
<dbReference type="Gene3D" id="2.40.30.10">
    <property type="entry name" value="Translation factors"/>
    <property type="match status" value="1"/>
</dbReference>
<evidence type="ECO:0000256" key="7">
    <source>
        <dbReference type="ARBA" id="ARBA00023157"/>
    </source>
</evidence>
<dbReference type="AlphaFoldDB" id="A0A2P1P7C5"/>
<feature type="domain" description="tRNA-specific 2-thiouridylase MnmA-like C-terminal" evidence="10">
    <location>
        <begin position="286"/>
        <end position="362"/>
    </location>
</feature>
<dbReference type="KEGG" id="ptc:phytr_2140"/>
<keyword evidence="1 9" id="KW-0820">tRNA-binding</keyword>
<dbReference type="InterPro" id="IPR023382">
    <property type="entry name" value="MnmA-like_central_sf"/>
</dbReference>
<dbReference type="NCBIfam" id="NF001138">
    <property type="entry name" value="PRK00143.1"/>
    <property type="match status" value="1"/>
</dbReference>
<feature type="binding site" evidence="9">
    <location>
        <begin position="16"/>
        <end position="23"/>
    </location>
    <ligand>
        <name>ATP</name>
        <dbReference type="ChEBI" id="CHEBI:30616"/>
    </ligand>
</feature>
<keyword evidence="13" id="KW-1185">Reference proteome</keyword>
<gene>
    <name evidence="9" type="primary">mnmA</name>
    <name evidence="12" type="ORF">phytr_2140</name>
</gene>
<keyword evidence="9" id="KW-0963">Cytoplasm</keyword>
<evidence type="ECO:0000256" key="5">
    <source>
        <dbReference type="ARBA" id="ARBA00022840"/>
    </source>
</evidence>
<dbReference type="GO" id="GO:0002143">
    <property type="term" value="P:tRNA wobble position uridine thiolation"/>
    <property type="evidence" value="ECO:0007669"/>
    <property type="project" value="TreeGrafter"/>
</dbReference>
<keyword evidence="5 9" id="KW-0067">ATP-binding</keyword>
<reference evidence="12 13" key="1">
    <citation type="submission" date="2018-03" db="EMBL/GenBank/DDBJ databases">
        <title>A gene transfer event suggests a long-term partnership between eustigmatophyte algae and a novel lineage of endosymbiotic bacteria.</title>
        <authorList>
            <person name="Yurchenko T."/>
            <person name="Sevcikova T."/>
            <person name="Pribyl P."/>
            <person name="El Karkouri K."/>
            <person name="Klimes V."/>
            <person name="Amaral R."/>
            <person name="Zbrankova V."/>
            <person name="Kim E."/>
            <person name="Raoult D."/>
            <person name="Santos L.M.A."/>
            <person name="Elias M."/>
        </authorList>
    </citation>
    <scope>NUCLEOTIDE SEQUENCE [LARGE SCALE GENOMIC DNA]</scope>
    <source>
        <strain evidence="12">CCALA 838</strain>
    </source>
</reference>
<evidence type="ECO:0000256" key="8">
    <source>
        <dbReference type="ARBA" id="ARBA00051542"/>
    </source>
</evidence>
<dbReference type="GO" id="GO:0005524">
    <property type="term" value="F:ATP binding"/>
    <property type="evidence" value="ECO:0007669"/>
    <property type="project" value="UniProtKB-KW"/>
</dbReference>
<dbReference type="Gene3D" id="2.30.30.280">
    <property type="entry name" value="Adenine nucleotide alpha hydrolases-like domains"/>
    <property type="match status" value="1"/>
</dbReference>
<feature type="binding site" evidence="9">
    <location>
        <position position="42"/>
    </location>
    <ligand>
        <name>ATP</name>
        <dbReference type="ChEBI" id="CHEBI:30616"/>
    </ligand>
</feature>
<evidence type="ECO:0000256" key="9">
    <source>
        <dbReference type="HAMAP-Rule" id="MF_00144"/>
    </source>
</evidence>
<dbReference type="EC" id="2.8.1.13" evidence="9"/>
<dbReference type="Gene3D" id="3.40.50.620">
    <property type="entry name" value="HUPs"/>
    <property type="match status" value="1"/>
</dbReference>
<comment type="similarity">
    <text evidence="9">Belongs to the MnmA/TRMU family.</text>
</comment>
<evidence type="ECO:0000256" key="1">
    <source>
        <dbReference type="ARBA" id="ARBA00022555"/>
    </source>
</evidence>
<dbReference type="EMBL" id="CP027845">
    <property type="protein sequence ID" value="AVP87172.1"/>
    <property type="molecule type" value="Genomic_DNA"/>
</dbReference>
<dbReference type="Pfam" id="PF03054">
    <property type="entry name" value="tRNA_Me_trans"/>
    <property type="match status" value="1"/>
</dbReference>
<keyword evidence="7" id="KW-1015">Disulfide bond</keyword>
<dbReference type="GO" id="GO:0000049">
    <property type="term" value="F:tRNA binding"/>
    <property type="evidence" value="ECO:0007669"/>
    <property type="project" value="UniProtKB-KW"/>
</dbReference>
<comment type="subcellular location">
    <subcellularLocation>
        <location evidence="9">Cytoplasm</location>
    </subcellularLocation>
</comment>
<comment type="catalytic activity">
    <reaction evidence="8 9">
        <text>S-sulfanyl-L-cysteinyl-[protein] + uridine(34) in tRNA + AH2 + ATP = 2-thiouridine(34) in tRNA + L-cysteinyl-[protein] + A + AMP + diphosphate + H(+)</text>
        <dbReference type="Rhea" id="RHEA:47032"/>
        <dbReference type="Rhea" id="RHEA-COMP:10131"/>
        <dbReference type="Rhea" id="RHEA-COMP:11726"/>
        <dbReference type="Rhea" id="RHEA-COMP:11727"/>
        <dbReference type="Rhea" id="RHEA-COMP:11728"/>
        <dbReference type="ChEBI" id="CHEBI:13193"/>
        <dbReference type="ChEBI" id="CHEBI:15378"/>
        <dbReference type="ChEBI" id="CHEBI:17499"/>
        <dbReference type="ChEBI" id="CHEBI:29950"/>
        <dbReference type="ChEBI" id="CHEBI:30616"/>
        <dbReference type="ChEBI" id="CHEBI:33019"/>
        <dbReference type="ChEBI" id="CHEBI:61963"/>
        <dbReference type="ChEBI" id="CHEBI:65315"/>
        <dbReference type="ChEBI" id="CHEBI:87170"/>
        <dbReference type="ChEBI" id="CHEBI:456215"/>
        <dbReference type="EC" id="2.8.1.13"/>
    </reaction>
</comment>
<comment type="caution">
    <text evidence="9">Lacks conserved residue(s) required for the propagation of feature annotation.</text>
</comment>
<keyword evidence="2 9" id="KW-0808">Transferase</keyword>
<evidence type="ECO:0000259" key="10">
    <source>
        <dbReference type="Pfam" id="PF20258"/>
    </source>
</evidence>
<evidence type="ECO:0000259" key="11">
    <source>
        <dbReference type="Pfam" id="PF20259"/>
    </source>
</evidence>
<dbReference type="InterPro" id="IPR004506">
    <property type="entry name" value="MnmA-like"/>
</dbReference>
<sequence>MLIPNKSPSDTTVVVAMSGGVDSSTVAAMLHHEGFKVIGITLQLYDHGMVLAKKGACCAGQDIYDAKMVADKLGIPHYVLNYESKFKEAVIDDFVDSYLQGYTPLPCVRCNQSVKFKDLLEFAKELGADCLATGHYVKKVFNKNMPEMHRGLDLDKDQSYFLFATTKKQLDFTYFPLGDLTKTQTRKLANDFGLITADKEDSQDICFVPDGKYANLISKLKPNSNTKGKILHVEGYELGEHEGIINYTIGQRKGLKIAVGKPLYVVKIDSDQNIVYVGDQEHLEKTTFTISDVNWLDEKPLTNEEKEFTVKIRSTHQGSYARISNLGGSRMEVCLLTPEKSITPGQACVIYDKSRVLGGGWIEKF</sequence>
<dbReference type="GO" id="GO:0103016">
    <property type="term" value="F:tRNA-uridine 2-sulfurtransferase activity"/>
    <property type="evidence" value="ECO:0007669"/>
    <property type="project" value="UniProtKB-EC"/>
</dbReference>
<evidence type="ECO:0000313" key="12">
    <source>
        <dbReference type="EMBL" id="AVP87172.1"/>
    </source>
</evidence>
<dbReference type="InterPro" id="IPR046884">
    <property type="entry name" value="MnmA-like_central"/>
</dbReference>
<evidence type="ECO:0000313" key="13">
    <source>
        <dbReference type="Proteomes" id="UP000241762"/>
    </source>
</evidence>
<dbReference type="NCBIfam" id="TIGR00420">
    <property type="entry name" value="trmU"/>
    <property type="match status" value="1"/>
</dbReference>
<feature type="binding site" evidence="9">
    <location>
        <position position="134"/>
    </location>
    <ligand>
        <name>ATP</name>
        <dbReference type="ChEBI" id="CHEBI:30616"/>
    </ligand>
</feature>